<feature type="coiled-coil region" evidence="1">
    <location>
        <begin position="138"/>
        <end position="168"/>
    </location>
</feature>
<dbReference type="Proteomes" id="UP000215539">
    <property type="component" value="Chromosome 1"/>
</dbReference>
<reference evidence="3 5" key="2">
    <citation type="submission" date="2017-06" db="EMBL/GenBank/DDBJ databases">
        <authorList>
            <consortium name="Pathogen Informatics"/>
        </authorList>
    </citation>
    <scope>NUCLEOTIDE SEQUENCE [LARGE SCALE GENOMIC DNA]</scope>
    <source>
        <strain evidence="3 5">NCTC12947</strain>
    </source>
</reference>
<name>A0AAX2GZP3_9FLAO</name>
<dbReference type="EMBL" id="CP014227">
    <property type="protein sequence ID" value="AMD84648.1"/>
    <property type="molecule type" value="Genomic_DNA"/>
</dbReference>
<protein>
    <submittedName>
        <fullName evidence="3">Uncharacterized protein</fullName>
    </submittedName>
</protein>
<evidence type="ECO:0000313" key="3">
    <source>
        <dbReference type="EMBL" id="SNV08689.1"/>
    </source>
</evidence>
<evidence type="ECO:0000313" key="2">
    <source>
        <dbReference type="EMBL" id="AMD84648.1"/>
    </source>
</evidence>
<dbReference type="RefSeq" id="WP_066428327.1">
    <property type="nucleotide sequence ID" value="NZ_CP014227.1"/>
</dbReference>
<dbReference type="AlphaFoldDB" id="A0AAX2GZP3"/>
<evidence type="ECO:0000313" key="5">
    <source>
        <dbReference type="Proteomes" id="UP000215539"/>
    </source>
</evidence>
<proteinExistence type="predicted"/>
<dbReference type="Proteomes" id="UP000065822">
    <property type="component" value="Chromosome"/>
</dbReference>
<sequence length="217" mass="24437">MGKRFSQAQIIQDYGKLFTNAKENTTLAKELAEYGYDEAAMTAGKALYDKAVELYKANVKDTQDETSAYATFSKKLEELDKVYVADRKKARIIFKGQSDTLKNLKLTGKPSRAIAHALDEMKTLYETLERDAALAKPLERLKIDAAHIKAQLDAIAEAEKAYTVYQNEKGESQQATKNKDKAFEALEKWVREFFSIAKIALEDQPQLLESLTLIVKG</sequence>
<gene>
    <name evidence="2" type="ORF">AXF12_03380</name>
    <name evidence="3" type="ORF">SAMEA44541418_01063</name>
</gene>
<accession>A0AAX2GZP3</accession>
<organism evidence="3 5">
    <name type="scientific">Capnocytophaga haemolytica</name>
    <dbReference type="NCBI Taxonomy" id="45243"/>
    <lineage>
        <taxon>Bacteria</taxon>
        <taxon>Pseudomonadati</taxon>
        <taxon>Bacteroidota</taxon>
        <taxon>Flavobacteriia</taxon>
        <taxon>Flavobacteriales</taxon>
        <taxon>Flavobacteriaceae</taxon>
        <taxon>Capnocytophaga</taxon>
    </lineage>
</organism>
<evidence type="ECO:0000313" key="4">
    <source>
        <dbReference type="Proteomes" id="UP000065822"/>
    </source>
</evidence>
<dbReference type="KEGG" id="chg:AXF12_03380"/>
<keyword evidence="1" id="KW-0175">Coiled coil</keyword>
<dbReference type="EMBL" id="LT906449">
    <property type="protein sequence ID" value="SNV08689.1"/>
    <property type="molecule type" value="Genomic_DNA"/>
</dbReference>
<evidence type="ECO:0000256" key="1">
    <source>
        <dbReference type="SAM" id="Coils"/>
    </source>
</evidence>
<keyword evidence="4" id="KW-1185">Reference proteome</keyword>
<reference evidence="2 4" key="1">
    <citation type="submission" date="2016-02" db="EMBL/GenBank/DDBJ databases">
        <authorList>
            <person name="Holder M.E."/>
            <person name="Ajami N.J."/>
            <person name="Petrosino J.F."/>
        </authorList>
    </citation>
    <scope>NUCLEOTIDE SEQUENCE [LARGE SCALE GENOMIC DNA]</scope>
    <source>
        <strain evidence="2 4">CCUG 32990</strain>
    </source>
</reference>